<keyword evidence="2" id="KW-0472">Membrane</keyword>
<protein>
    <recommendedName>
        <fullName evidence="5">C-type lysozyme inhibitor domain-containing protein</fullName>
    </recommendedName>
</protein>
<reference evidence="6 7" key="1">
    <citation type="submission" date="2019-01" db="EMBL/GenBank/DDBJ databases">
        <title>Genome sequence of the Antarctic species Gelidibacter gilvus ACAM 158(T).</title>
        <authorList>
            <person name="Bowman J.P."/>
        </authorList>
    </citation>
    <scope>NUCLEOTIDE SEQUENCE [LARGE SCALE GENOMIC DNA]</scope>
    <source>
        <strain evidence="6 7">IC158</strain>
    </source>
</reference>
<dbReference type="InterPro" id="IPR018660">
    <property type="entry name" value="MliC"/>
</dbReference>
<keyword evidence="7" id="KW-1185">Reference proteome</keyword>
<evidence type="ECO:0000313" key="7">
    <source>
        <dbReference type="Proteomes" id="UP000289792"/>
    </source>
</evidence>
<evidence type="ECO:0000256" key="4">
    <source>
        <dbReference type="ARBA" id="ARBA00023288"/>
    </source>
</evidence>
<proteinExistence type="predicted"/>
<dbReference type="OrthoDB" id="1273481at2"/>
<keyword evidence="4" id="KW-0449">Lipoprotein</keyword>
<keyword evidence="1" id="KW-0732">Signal</keyword>
<organism evidence="6 7">
    <name type="scientific">Gelidibacter gilvus</name>
    <dbReference type="NCBI Taxonomy" id="59602"/>
    <lineage>
        <taxon>Bacteria</taxon>
        <taxon>Pseudomonadati</taxon>
        <taxon>Bacteroidota</taxon>
        <taxon>Flavobacteriia</taxon>
        <taxon>Flavobacteriales</taxon>
        <taxon>Flavobacteriaceae</taxon>
        <taxon>Gelidibacter</taxon>
    </lineage>
</organism>
<accession>A0A4Q0XEF4</accession>
<name>A0A4Q0XEF4_9FLAO</name>
<sequence>MTKTILTMTMLTALFLSSCKDSTKQENTQTSTTEQVTDDIVKSASTDKDGNNLEMAFNNTNGTATLNFQGETIDLVAEKSASGIWYTNEHYELRGKGNDIELKKDGKVIFTHDDAIINTSLKSKDGQTLDMTVNNTTNTAKVYLNGGEQIDLEGQNPASGIWYKNDQYELRGKGNDIELKKDGNVVFTHTDEIVTSSLKNDEGQTLDMTFNNTSNTAKVYLNGGEQIDLTGQKPASGIWYRNDQYELRGKGDNVELTKDGKTVFKN</sequence>
<feature type="domain" description="C-type lysozyme inhibitor" evidence="5">
    <location>
        <begin position="49"/>
        <end position="108"/>
    </location>
</feature>
<gene>
    <name evidence="6" type="ORF">ESZ48_14500</name>
</gene>
<evidence type="ECO:0000256" key="3">
    <source>
        <dbReference type="ARBA" id="ARBA00023139"/>
    </source>
</evidence>
<dbReference type="InterPro" id="IPR036328">
    <property type="entry name" value="MliC_sf"/>
</dbReference>
<dbReference type="EMBL" id="SDDZ01000010">
    <property type="protein sequence ID" value="RXJ45790.1"/>
    <property type="molecule type" value="Genomic_DNA"/>
</dbReference>
<feature type="domain" description="C-type lysozyme inhibitor" evidence="5">
    <location>
        <begin position="125"/>
        <end position="184"/>
    </location>
</feature>
<dbReference type="Pfam" id="PF09864">
    <property type="entry name" value="MliC"/>
    <property type="match status" value="3"/>
</dbReference>
<dbReference type="AlphaFoldDB" id="A0A4Q0XEF4"/>
<feature type="domain" description="C-type lysozyme inhibitor" evidence="5">
    <location>
        <begin position="201"/>
        <end position="261"/>
    </location>
</feature>
<dbReference type="PROSITE" id="PS51257">
    <property type="entry name" value="PROKAR_LIPOPROTEIN"/>
    <property type="match status" value="1"/>
</dbReference>
<evidence type="ECO:0000256" key="1">
    <source>
        <dbReference type="ARBA" id="ARBA00022729"/>
    </source>
</evidence>
<keyword evidence="3" id="KW-0564">Palmitate</keyword>
<evidence type="ECO:0000259" key="5">
    <source>
        <dbReference type="Pfam" id="PF09864"/>
    </source>
</evidence>
<dbReference type="SUPFAM" id="SSF141488">
    <property type="entry name" value="YdhA-like"/>
    <property type="match status" value="2"/>
</dbReference>
<evidence type="ECO:0000256" key="2">
    <source>
        <dbReference type="ARBA" id="ARBA00023136"/>
    </source>
</evidence>
<dbReference type="RefSeq" id="WP_129018222.1">
    <property type="nucleotide sequence ID" value="NZ_SDDZ01000010.1"/>
</dbReference>
<dbReference type="Proteomes" id="UP000289792">
    <property type="component" value="Unassembled WGS sequence"/>
</dbReference>
<comment type="caution">
    <text evidence="6">The sequence shown here is derived from an EMBL/GenBank/DDBJ whole genome shotgun (WGS) entry which is preliminary data.</text>
</comment>
<evidence type="ECO:0000313" key="6">
    <source>
        <dbReference type="EMBL" id="RXJ45790.1"/>
    </source>
</evidence>
<dbReference type="Gene3D" id="2.40.128.200">
    <property type="match status" value="3"/>
</dbReference>